<proteinExistence type="predicted"/>
<keyword evidence="1" id="KW-1133">Transmembrane helix</keyword>
<accession>A0A0F7L339</accession>
<dbReference type="EMBL" id="KR029577">
    <property type="protein sequence ID" value="AKH45877.1"/>
    <property type="molecule type" value="Genomic_DNA"/>
</dbReference>
<reference evidence="2" key="2">
    <citation type="submission" date="2015-03" db="EMBL/GenBank/DDBJ databases">
        <authorList>
            <person name="Chow C.-E.T."/>
            <person name="Winget D.M."/>
            <person name="White R.A.III."/>
            <person name="Hallam S.J."/>
            <person name="Suttle C.A."/>
        </authorList>
    </citation>
    <scope>NUCLEOTIDE SEQUENCE</scope>
    <source>
        <strain evidence="2">Anoxic3_1</strain>
    </source>
</reference>
<sequence length="49" mass="5409">MSVLPPCCSMNCRSSHIFSLASRASWRVFTASFCALALSTLAAMKRLKR</sequence>
<organism evidence="2">
    <name type="scientific">uncultured marine virus</name>
    <dbReference type="NCBI Taxonomy" id="186617"/>
    <lineage>
        <taxon>Viruses</taxon>
        <taxon>environmental samples</taxon>
    </lineage>
</organism>
<feature type="transmembrane region" description="Helical" evidence="1">
    <location>
        <begin position="24"/>
        <end position="44"/>
    </location>
</feature>
<keyword evidence="1" id="KW-0472">Membrane</keyword>
<evidence type="ECO:0000256" key="1">
    <source>
        <dbReference type="SAM" id="Phobius"/>
    </source>
</evidence>
<reference evidence="2" key="1">
    <citation type="journal article" date="2015" name="Front. Microbiol.">
        <title>Combining genomic sequencing methods to explore viral diversity and reveal potential virus-host interactions.</title>
        <authorList>
            <person name="Chow C.E."/>
            <person name="Winget D.M."/>
            <person name="White R.A.III."/>
            <person name="Hallam S.J."/>
            <person name="Suttle C.A."/>
        </authorList>
    </citation>
    <scope>NUCLEOTIDE SEQUENCE</scope>
    <source>
        <strain evidence="2">Anoxic3_1</strain>
    </source>
</reference>
<evidence type="ECO:0000313" key="2">
    <source>
        <dbReference type="EMBL" id="AKH45877.1"/>
    </source>
</evidence>
<protein>
    <submittedName>
        <fullName evidence="2">Uncharacterized protein</fullName>
    </submittedName>
</protein>
<keyword evidence="1" id="KW-0812">Transmembrane</keyword>
<name>A0A0F7L339_9VIRU</name>